<dbReference type="EMBL" id="JAGHKO010000004">
    <property type="protein sequence ID" value="MBO9201585.1"/>
    <property type="molecule type" value="Genomic_DNA"/>
</dbReference>
<keyword evidence="2" id="KW-1185">Reference proteome</keyword>
<dbReference type="Gene3D" id="3.10.450.50">
    <property type="match status" value="1"/>
</dbReference>
<evidence type="ECO:0000313" key="2">
    <source>
        <dbReference type="Proteomes" id="UP000677244"/>
    </source>
</evidence>
<protein>
    <submittedName>
        <fullName evidence="1">Nuclear transport factor 2 family protein</fullName>
    </submittedName>
</protein>
<dbReference type="SUPFAM" id="SSF54427">
    <property type="entry name" value="NTF2-like"/>
    <property type="match status" value="1"/>
</dbReference>
<dbReference type="RefSeq" id="WP_209139639.1">
    <property type="nucleotide sequence ID" value="NZ_JAGHKO010000004.1"/>
</dbReference>
<sequence>MNLPKVIGDLVKAQNEFDSVAYANCFSETAVVFDEGHTHTGKKEIQQWIAKANEKYKTVIKPVAYKEKDVTSILTAEISGTFPGSHIVLHYHFKISSGLIQSLKVTA</sequence>
<comment type="caution">
    <text evidence="1">The sequence shown here is derived from an EMBL/GenBank/DDBJ whole genome shotgun (WGS) entry which is preliminary data.</text>
</comment>
<dbReference type="Proteomes" id="UP000677244">
    <property type="component" value="Unassembled WGS sequence"/>
</dbReference>
<organism evidence="1 2">
    <name type="scientific">Niastella soli</name>
    <dbReference type="NCBI Taxonomy" id="2821487"/>
    <lineage>
        <taxon>Bacteria</taxon>
        <taxon>Pseudomonadati</taxon>
        <taxon>Bacteroidota</taxon>
        <taxon>Chitinophagia</taxon>
        <taxon>Chitinophagales</taxon>
        <taxon>Chitinophagaceae</taxon>
        <taxon>Niastella</taxon>
    </lineage>
</organism>
<evidence type="ECO:0000313" key="1">
    <source>
        <dbReference type="EMBL" id="MBO9201585.1"/>
    </source>
</evidence>
<reference evidence="1 2" key="1">
    <citation type="submission" date="2021-03" db="EMBL/GenBank/DDBJ databases">
        <title>Assistant Professor.</title>
        <authorList>
            <person name="Huq M.A."/>
        </authorList>
    </citation>
    <scope>NUCLEOTIDE SEQUENCE [LARGE SCALE GENOMIC DNA]</scope>
    <source>
        <strain evidence="1 2">MAH-29</strain>
    </source>
</reference>
<dbReference type="InterPro" id="IPR032710">
    <property type="entry name" value="NTF2-like_dom_sf"/>
</dbReference>
<name>A0ABS3YUM2_9BACT</name>
<proteinExistence type="predicted"/>
<gene>
    <name evidence="1" type="ORF">J7I42_14985</name>
</gene>
<accession>A0ABS3YUM2</accession>